<evidence type="ECO:0000256" key="3">
    <source>
        <dbReference type="ARBA" id="ARBA00022448"/>
    </source>
</evidence>
<dbReference type="RefSeq" id="WP_382232130.1">
    <property type="nucleotide sequence ID" value="NZ_JBHTCC010000001.1"/>
</dbReference>
<dbReference type="Pfam" id="PF02321">
    <property type="entry name" value="OEP"/>
    <property type="match status" value="1"/>
</dbReference>
<evidence type="ECO:0000256" key="7">
    <source>
        <dbReference type="ARBA" id="ARBA00023237"/>
    </source>
</evidence>
<dbReference type="EMBL" id="JBHTCC010000001">
    <property type="protein sequence ID" value="MFC7296977.1"/>
    <property type="molecule type" value="Genomic_DNA"/>
</dbReference>
<evidence type="ECO:0000256" key="1">
    <source>
        <dbReference type="ARBA" id="ARBA00004442"/>
    </source>
</evidence>
<keyword evidence="9" id="KW-1185">Reference proteome</keyword>
<keyword evidence="7" id="KW-0998">Cell outer membrane</keyword>
<evidence type="ECO:0000313" key="8">
    <source>
        <dbReference type="EMBL" id="MFC7296977.1"/>
    </source>
</evidence>
<protein>
    <submittedName>
        <fullName evidence="8">TolC family protein</fullName>
    </submittedName>
</protein>
<reference evidence="9" key="1">
    <citation type="journal article" date="2019" name="Int. J. Syst. Evol. Microbiol.">
        <title>The Global Catalogue of Microorganisms (GCM) 10K type strain sequencing project: providing services to taxonomists for standard genome sequencing and annotation.</title>
        <authorList>
            <consortium name="The Broad Institute Genomics Platform"/>
            <consortium name="The Broad Institute Genome Sequencing Center for Infectious Disease"/>
            <person name="Wu L."/>
            <person name="Ma J."/>
        </authorList>
    </citation>
    <scope>NUCLEOTIDE SEQUENCE [LARGE SCALE GENOMIC DNA]</scope>
    <source>
        <strain evidence="9">CCUG 36956</strain>
    </source>
</reference>
<dbReference type="Proteomes" id="UP001596379">
    <property type="component" value="Unassembled WGS sequence"/>
</dbReference>
<keyword evidence="3" id="KW-0813">Transport</keyword>
<proteinExistence type="inferred from homology"/>
<dbReference type="PANTHER" id="PTHR30026">
    <property type="entry name" value="OUTER MEMBRANE PROTEIN TOLC"/>
    <property type="match status" value="1"/>
</dbReference>
<keyword evidence="4" id="KW-1134">Transmembrane beta strand</keyword>
<keyword evidence="5" id="KW-0812">Transmembrane</keyword>
<dbReference type="SUPFAM" id="SSF56954">
    <property type="entry name" value="Outer membrane efflux proteins (OEP)"/>
    <property type="match status" value="1"/>
</dbReference>
<comment type="similarity">
    <text evidence="2">Belongs to the outer membrane factor (OMF) (TC 1.B.17) family.</text>
</comment>
<keyword evidence="6" id="KW-0472">Membrane</keyword>
<sequence length="555" mass="60551">MISKSKLNVSASLGLIIGLITVTQLGFAATEIAQTGLTRPKNPRDTQPFTQDVERLAPTSNSASTAETVAPTVVPPILDIKPVATPAVKNSVMASENNSANVGVDDEILKLLRQSDKAFAGSSITLPEGIAAGRGQMQNLLSLEEALARALQNSYSYAATSAQAQGAIYAKNAALGQMGPTVDVRGQRGREYSAPASIIDPTTGQSATSDTHIRWDSTVILRQPIFSPGSYFDYRKQSKLANAADFRKEDAREALYYQAIKAYYDLMRAYVALTFARSYVDRMDSLQEYMNKRLQGGGASKVDFDRVRGRALNAQSAAIEAEGVLESAMITLTQLTGVRAQQLSIPSKMMPVVPLSSSVALERIYEENPAIRAARQDAAAANEELKSARSRFSPTLALELSQARTRNAGGDGVLTTDRRYMLVMNMNLLNGGSDYYYQKEIGSKFVEKSNIASDVERKLKEQIEINYRTLDAVKKRIKVAGQAYQTNANVADVFLDQLATGSKQLLDVLDAYQQAYQSRVDLAQLLFLQADISYQILRNTGRASAFVDEMNTPLQ</sequence>
<comment type="caution">
    <text evidence="8">The sequence shown here is derived from an EMBL/GenBank/DDBJ whole genome shotgun (WGS) entry which is preliminary data.</text>
</comment>
<dbReference type="InterPro" id="IPR003423">
    <property type="entry name" value="OMP_efflux"/>
</dbReference>
<evidence type="ECO:0000256" key="6">
    <source>
        <dbReference type="ARBA" id="ARBA00023136"/>
    </source>
</evidence>
<evidence type="ECO:0000313" key="9">
    <source>
        <dbReference type="Proteomes" id="UP001596379"/>
    </source>
</evidence>
<dbReference type="Gene3D" id="1.20.1600.10">
    <property type="entry name" value="Outer membrane efflux proteins (OEP)"/>
    <property type="match status" value="1"/>
</dbReference>
<comment type="subcellular location">
    <subcellularLocation>
        <location evidence="1">Cell outer membrane</location>
    </subcellularLocation>
</comment>
<dbReference type="InterPro" id="IPR051906">
    <property type="entry name" value="TolC-like"/>
</dbReference>
<evidence type="ECO:0000256" key="4">
    <source>
        <dbReference type="ARBA" id="ARBA00022452"/>
    </source>
</evidence>
<evidence type="ECO:0000256" key="5">
    <source>
        <dbReference type="ARBA" id="ARBA00022692"/>
    </source>
</evidence>
<evidence type="ECO:0000256" key="2">
    <source>
        <dbReference type="ARBA" id="ARBA00007613"/>
    </source>
</evidence>
<dbReference type="PANTHER" id="PTHR30026:SF20">
    <property type="entry name" value="OUTER MEMBRANE PROTEIN TOLC"/>
    <property type="match status" value="1"/>
</dbReference>
<organism evidence="8 9">
    <name type="scientific">Herminiimonas aquatilis</name>
    <dbReference type="NCBI Taxonomy" id="345342"/>
    <lineage>
        <taxon>Bacteria</taxon>
        <taxon>Pseudomonadati</taxon>
        <taxon>Pseudomonadota</taxon>
        <taxon>Betaproteobacteria</taxon>
        <taxon>Burkholderiales</taxon>
        <taxon>Oxalobacteraceae</taxon>
        <taxon>Herminiimonas</taxon>
    </lineage>
</organism>
<accession>A0ABW2J0W5</accession>
<name>A0ABW2J0W5_9BURK</name>
<gene>
    <name evidence="8" type="ORF">ACFQO0_00825</name>
</gene>